<reference evidence="2" key="1">
    <citation type="journal article" date="2017" name="Nat. Microbiol.">
        <title>Global analysis of biosynthetic gene clusters reveals vast potential of secondary metabolite production in Penicillium species.</title>
        <authorList>
            <person name="Nielsen J.C."/>
            <person name="Grijseels S."/>
            <person name="Prigent S."/>
            <person name="Ji B."/>
            <person name="Dainat J."/>
            <person name="Nielsen K.F."/>
            <person name="Frisvad J.C."/>
            <person name="Workman M."/>
            <person name="Nielsen J."/>
        </authorList>
    </citation>
    <scope>NUCLEOTIDE SEQUENCE [LARGE SCALE GENOMIC DNA]</scope>
    <source>
        <strain evidence="2">IBT 29486</strain>
    </source>
</reference>
<protein>
    <submittedName>
        <fullName evidence="1">Uncharacterized protein</fullName>
    </submittedName>
</protein>
<dbReference type="AlphaFoldDB" id="A0A1V6RXC9"/>
<accession>A0A1V6RXC9</accession>
<comment type="caution">
    <text evidence="1">The sequence shown here is derived from an EMBL/GenBank/DDBJ whole genome shotgun (WGS) entry which is preliminary data.</text>
</comment>
<gene>
    <name evidence="1" type="ORF">PENVUL_c018G03688</name>
</gene>
<evidence type="ECO:0000313" key="2">
    <source>
        <dbReference type="Proteomes" id="UP000191518"/>
    </source>
</evidence>
<sequence length="178" mass="19639">MSQKIPSLDSIPAFHFYPVHTSLSAHYRAAARNLDINICCDEGQKRSEIRNRNVETAWTTKSQFQKTPTTHVLECYSITPHGCQLAIQIPRIQLGSAFPKFCGKRLDLDSFITSTYGLTEVILTNWCFLVATPSRGALPSLCGANTPRRAALLYLPRLPTSAGNGTGCIQEHCLCLSP</sequence>
<proteinExistence type="predicted"/>
<dbReference type="Proteomes" id="UP000191518">
    <property type="component" value="Unassembled WGS sequence"/>
</dbReference>
<organism evidence="1 2">
    <name type="scientific">Penicillium vulpinum</name>
    <dbReference type="NCBI Taxonomy" id="29845"/>
    <lineage>
        <taxon>Eukaryota</taxon>
        <taxon>Fungi</taxon>
        <taxon>Dikarya</taxon>
        <taxon>Ascomycota</taxon>
        <taxon>Pezizomycotina</taxon>
        <taxon>Eurotiomycetes</taxon>
        <taxon>Eurotiomycetidae</taxon>
        <taxon>Eurotiales</taxon>
        <taxon>Aspergillaceae</taxon>
        <taxon>Penicillium</taxon>
    </lineage>
</organism>
<evidence type="ECO:0000313" key="1">
    <source>
        <dbReference type="EMBL" id="OQE06431.1"/>
    </source>
</evidence>
<name>A0A1V6RXC9_9EURO</name>
<keyword evidence="2" id="KW-1185">Reference proteome</keyword>
<dbReference type="EMBL" id="MDYP01000018">
    <property type="protein sequence ID" value="OQE06431.1"/>
    <property type="molecule type" value="Genomic_DNA"/>
</dbReference>